<evidence type="ECO:0000256" key="5">
    <source>
        <dbReference type="RuleBase" id="RU362125"/>
    </source>
</evidence>
<dbReference type="GO" id="GO:0050660">
    <property type="term" value="F:flavin adenine dinucleotide binding"/>
    <property type="evidence" value="ECO:0007669"/>
    <property type="project" value="InterPro"/>
</dbReference>
<comment type="similarity">
    <text evidence="2 5">Belongs to the acyl-CoA dehydrogenase family.</text>
</comment>
<dbReference type="Proteomes" id="UP001165080">
    <property type="component" value="Unassembled WGS sequence"/>
</dbReference>
<dbReference type="Pfam" id="PF00441">
    <property type="entry name" value="Acyl-CoA_dh_1"/>
    <property type="match status" value="1"/>
</dbReference>
<gene>
    <name evidence="10" type="primary">PLEST003672</name>
    <name evidence="10" type="ORF">PLESTB_000660500</name>
</gene>
<dbReference type="GO" id="GO:0003995">
    <property type="term" value="F:acyl-CoA dehydrogenase activity"/>
    <property type="evidence" value="ECO:0007669"/>
    <property type="project" value="TreeGrafter"/>
</dbReference>
<dbReference type="PANTHER" id="PTHR43884:SF12">
    <property type="entry name" value="ISOVALERYL-COA DEHYDROGENASE, MITOCHONDRIAL-RELATED"/>
    <property type="match status" value="1"/>
</dbReference>
<dbReference type="Pfam" id="PF02770">
    <property type="entry name" value="Acyl-CoA_dh_M"/>
    <property type="match status" value="1"/>
</dbReference>
<reference evidence="10 11" key="1">
    <citation type="journal article" date="2023" name="Commun. Biol.">
        <title>Reorganization of the ancestral sex-determining regions during the evolution of trioecy in Pleodorina starrii.</title>
        <authorList>
            <person name="Takahashi K."/>
            <person name="Suzuki S."/>
            <person name="Kawai-Toyooka H."/>
            <person name="Yamamoto K."/>
            <person name="Hamaji T."/>
            <person name="Ootsuki R."/>
            <person name="Yamaguchi H."/>
            <person name="Kawachi M."/>
            <person name="Higashiyama T."/>
            <person name="Nozaki H."/>
        </authorList>
    </citation>
    <scope>NUCLEOTIDE SEQUENCE [LARGE SCALE GENOMIC DNA]</scope>
    <source>
        <strain evidence="10 11">NIES-4479</strain>
    </source>
</reference>
<accession>A0A9W6BJG5</accession>
<evidence type="ECO:0000256" key="2">
    <source>
        <dbReference type="ARBA" id="ARBA00009347"/>
    </source>
</evidence>
<protein>
    <recommendedName>
        <fullName evidence="12">Acyl-CoA dehydrogenase</fullName>
    </recommendedName>
</protein>
<dbReference type="SUPFAM" id="SSF47203">
    <property type="entry name" value="Acyl-CoA dehydrogenase C-terminal domain-like"/>
    <property type="match status" value="1"/>
</dbReference>
<evidence type="ECO:0000256" key="6">
    <source>
        <dbReference type="SAM" id="MobiDB-lite"/>
    </source>
</evidence>
<dbReference type="SUPFAM" id="SSF56645">
    <property type="entry name" value="Acyl-CoA dehydrogenase NM domain-like"/>
    <property type="match status" value="1"/>
</dbReference>
<sequence length="581" mass="58726">MVPEVGSVQGVAELQPGTCAGAAAAAAATTMPATMPATPPAAVVALAPHPPSEPKKSLAGLFEGALSGLAGVVAQAAAAAGMEALAGSLAEAAEARAVSFDQALGGEGGEDGGGGGGGGLPSGRTSQLVRRLRSGVRRSLSRSRRMRFEEGQNGGEGEDVPEGLHFLHTEAQRRLRAEATAFVTEAAEPSAVRQREAAGQFPREALAAAARRGYGRLLLPRSVGGLGLGMDSSCGLMEAVGGSDLPLAALLAAHNAVAYLLATYGTSKLHEKLVRQLGALASLGALAVSESPGGSDMLSTLSFAEKDVSGQFYTLSGNKAWVAGGQSADVFLLLARTSVEPRKGLSLFAITKNMPGVCVGAPADLSGWRSCPVAPLSLSRVVVRTEYLLGREGQGVELLDLAHDLLRTWLAAAAVSYGEAVLQLAVETAAAAEASSGPGGALLAAFGGGDDGGGDDAGGFGFGSGGGGGGGPMGRQIHQMELVRAKTQLQAARLMVRAAAQQLDCKAPNAGCDASVAKIYAVRAAQRAAETAVRMLGRDAVRPDLPVHGMLSNLHAADFVAGPPDALYGTVFSEMYRMSAT</sequence>
<dbReference type="PANTHER" id="PTHR43884">
    <property type="entry name" value="ACYL-COA DEHYDROGENASE"/>
    <property type="match status" value="1"/>
</dbReference>
<dbReference type="EMBL" id="BRXU01000006">
    <property type="protein sequence ID" value="GLC52717.1"/>
    <property type="molecule type" value="Genomic_DNA"/>
</dbReference>
<feature type="compositionally biased region" description="Basic residues" evidence="6">
    <location>
        <begin position="130"/>
        <end position="145"/>
    </location>
</feature>
<dbReference type="InterPro" id="IPR036250">
    <property type="entry name" value="AcylCo_DH-like_C"/>
</dbReference>
<comment type="caution">
    <text evidence="10">The sequence shown here is derived from an EMBL/GenBank/DDBJ whole genome shotgun (WGS) entry which is preliminary data.</text>
</comment>
<dbReference type="OrthoDB" id="10254877at2759"/>
<dbReference type="Pfam" id="PF02771">
    <property type="entry name" value="Acyl-CoA_dh_N"/>
    <property type="match status" value="1"/>
</dbReference>
<feature type="domain" description="Acyl-CoA dehydrogenase/oxidase C-terminal" evidence="7">
    <location>
        <begin position="473"/>
        <end position="563"/>
    </location>
</feature>
<evidence type="ECO:0000259" key="7">
    <source>
        <dbReference type="Pfam" id="PF00441"/>
    </source>
</evidence>
<dbReference type="InterPro" id="IPR009100">
    <property type="entry name" value="AcylCoA_DH/oxidase_NM_dom_sf"/>
</dbReference>
<evidence type="ECO:0008006" key="12">
    <source>
        <dbReference type="Google" id="ProtNLM"/>
    </source>
</evidence>
<feature type="compositionally biased region" description="Gly residues" evidence="6">
    <location>
        <begin position="105"/>
        <end position="121"/>
    </location>
</feature>
<dbReference type="Gene3D" id="1.20.140.10">
    <property type="entry name" value="Butyryl-CoA Dehydrogenase, subunit A, domain 3"/>
    <property type="match status" value="1"/>
</dbReference>
<feature type="domain" description="Acyl-CoA dehydrogenase/oxidase N-terminal" evidence="9">
    <location>
        <begin position="169"/>
        <end position="277"/>
    </location>
</feature>
<dbReference type="InterPro" id="IPR037069">
    <property type="entry name" value="AcylCoA_DH/ox_N_sf"/>
</dbReference>
<keyword evidence="5" id="KW-0560">Oxidoreductase</keyword>
<proteinExistence type="inferred from homology"/>
<evidence type="ECO:0000313" key="10">
    <source>
        <dbReference type="EMBL" id="GLC52717.1"/>
    </source>
</evidence>
<dbReference type="AlphaFoldDB" id="A0A9W6BJG5"/>
<evidence type="ECO:0000256" key="1">
    <source>
        <dbReference type="ARBA" id="ARBA00001974"/>
    </source>
</evidence>
<keyword evidence="3 5" id="KW-0285">Flavoprotein</keyword>
<comment type="cofactor">
    <cofactor evidence="1 5">
        <name>FAD</name>
        <dbReference type="ChEBI" id="CHEBI:57692"/>
    </cofactor>
</comment>
<keyword evidence="4 5" id="KW-0274">FAD</keyword>
<evidence type="ECO:0000256" key="3">
    <source>
        <dbReference type="ARBA" id="ARBA00022630"/>
    </source>
</evidence>
<dbReference type="InterPro" id="IPR013786">
    <property type="entry name" value="AcylCoA_DH/ox_N"/>
</dbReference>
<organism evidence="10 11">
    <name type="scientific">Pleodorina starrii</name>
    <dbReference type="NCBI Taxonomy" id="330485"/>
    <lineage>
        <taxon>Eukaryota</taxon>
        <taxon>Viridiplantae</taxon>
        <taxon>Chlorophyta</taxon>
        <taxon>core chlorophytes</taxon>
        <taxon>Chlorophyceae</taxon>
        <taxon>CS clade</taxon>
        <taxon>Chlamydomonadales</taxon>
        <taxon>Volvocaceae</taxon>
        <taxon>Pleodorina</taxon>
    </lineage>
</organism>
<feature type="region of interest" description="Disordered" evidence="6">
    <location>
        <begin position="103"/>
        <end position="162"/>
    </location>
</feature>
<evidence type="ECO:0000259" key="9">
    <source>
        <dbReference type="Pfam" id="PF02771"/>
    </source>
</evidence>
<dbReference type="Gene3D" id="1.10.540.10">
    <property type="entry name" value="Acyl-CoA dehydrogenase/oxidase, N-terminal domain"/>
    <property type="match status" value="1"/>
</dbReference>
<name>A0A9W6BJG5_9CHLO</name>
<evidence type="ECO:0000256" key="4">
    <source>
        <dbReference type="ARBA" id="ARBA00022827"/>
    </source>
</evidence>
<evidence type="ECO:0000313" key="11">
    <source>
        <dbReference type="Proteomes" id="UP001165080"/>
    </source>
</evidence>
<dbReference type="InterPro" id="IPR006091">
    <property type="entry name" value="Acyl-CoA_Oxase/DH_mid-dom"/>
</dbReference>
<feature type="domain" description="Acyl-CoA oxidase/dehydrogenase middle" evidence="8">
    <location>
        <begin position="285"/>
        <end position="381"/>
    </location>
</feature>
<dbReference type="InterPro" id="IPR046373">
    <property type="entry name" value="Acyl-CoA_Oxase/DH_mid-dom_sf"/>
</dbReference>
<dbReference type="Gene3D" id="2.40.110.10">
    <property type="entry name" value="Butyryl-CoA Dehydrogenase, subunit A, domain 2"/>
    <property type="match status" value="1"/>
</dbReference>
<dbReference type="InterPro" id="IPR009075">
    <property type="entry name" value="AcylCo_DH/oxidase_C"/>
</dbReference>
<keyword evidence="11" id="KW-1185">Reference proteome</keyword>
<evidence type="ECO:0000259" key="8">
    <source>
        <dbReference type="Pfam" id="PF02770"/>
    </source>
</evidence>